<protein>
    <submittedName>
        <fullName evidence="1">Uncharacterized protein</fullName>
    </submittedName>
</protein>
<accession>A0A2P2P5D0</accession>
<name>A0A2P2P5D0_RHIMU</name>
<organism evidence="1">
    <name type="scientific">Rhizophora mucronata</name>
    <name type="common">Asiatic mangrove</name>
    <dbReference type="NCBI Taxonomy" id="61149"/>
    <lineage>
        <taxon>Eukaryota</taxon>
        <taxon>Viridiplantae</taxon>
        <taxon>Streptophyta</taxon>
        <taxon>Embryophyta</taxon>
        <taxon>Tracheophyta</taxon>
        <taxon>Spermatophyta</taxon>
        <taxon>Magnoliopsida</taxon>
        <taxon>eudicotyledons</taxon>
        <taxon>Gunneridae</taxon>
        <taxon>Pentapetalae</taxon>
        <taxon>rosids</taxon>
        <taxon>fabids</taxon>
        <taxon>Malpighiales</taxon>
        <taxon>Rhizophoraceae</taxon>
        <taxon>Rhizophora</taxon>
    </lineage>
</organism>
<reference evidence="1" key="1">
    <citation type="submission" date="2018-02" db="EMBL/GenBank/DDBJ databases">
        <title>Rhizophora mucronata_Transcriptome.</title>
        <authorList>
            <person name="Meera S.P."/>
            <person name="Sreeshan A."/>
            <person name="Augustine A."/>
        </authorList>
    </citation>
    <scope>NUCLEOTIDE SEQUENCE</scope>
    <source>
        <tissue evidence="1">Leaf</tissue>
    </source>
</reference>
<evidence type="ECO:0000313" key="1">
    <source>
        <dbReference type="EMBL" id="MBX49917.1"/>
    </source>
</evidence>
<sequence>MQVHNFKNIVNQGGEKIMFMPKFQNEILLHGSS</sequence>
<dbReference type="EMBL" id="GGEC01069433">
    <property type="protein sequence ID" value="MBX49917.1"/>
    <property type="molecule type" value="Transcribed_RNA"/>
</dbReference>
<dbReference type="AlphaFoldDB" id="A0A2P2P5D0"/>
<proteinExistence type="predicted"/>